<dbReference type="EMBL" id="BAAFJT010000117">
    <property type="protein sequence ID" value="GAB0206720.1"/>
    <property type="molecule type" value="Genomic_DNA"/>
</dbReference>
<reference evidence="1 2" key="1">
    <citation type="submission" date="2024-06" db="EMBL/GenBank/DDBJ databases">
        <title>The draft genome of Grus japonensis, version 3.</title>
        <authorList>
            <person name="Nabeshima K."/>
            <person name="Suzuki S."/>
            <person name="Onuma M."/>
        </authorList>
    </citation>
    <scope>NUCLEOTIDE SEQUENCE [LARGE SCALE GENOMIC DNA]</scope>
    <source>
        <strain evidence="1 2">451A</strain>
    </source>
</reference>
<accession>A0ABC9Y9J5</accession>
<dbReference type="AlphaFoldDB" id="A0ABC9Y9J5"/>
<proteinExistence type="predicted"/>
<sequence length="265" mass="28436">MALLWTHSNSSIVSPVLGPPELDAVLQVGSLKSGVEGQDHLPRPAGHSSVFDAAQDTVGFLGCKHTLLTHVELLINQYPQVLLLRAAFNPFSTQPIVVLGNAPTHVQDLALGLVELHAVHTGSPLQPVKVPLDGIPPLQGVDHTTQLGVVGNLAEGALDPTVHLPDKDVEQCRSQDRPLRNATRHCSPLGHGAVDRNSLSATIQLIPYPPSGPPIESMSLQFRDKDVLRDSVKCLVQVQVDDIGCPSLIHQRCNPIREGHQVCQA</sequence>
<evidence type="ECO:0000313" key="1">
    <source>
        <dbReference type="EMBL" id="GAB0206720.1"/>
    </source>
</evidence>
<protein>
    <submittedName>
        <fullName evidence="1">Mitochondrial enolase superfamily member 1</fullName>
    </submittedName>
</protein>
<comment type="caution">
    <text evidence="1">The sequence shown here is derived from an EMBL/GenBank/DDBJ whole genome shotgun (WGS) entry which is preliminary data.</text>
</comment>
<keyword evidence="2" id="KW-1185">Reference proteome</keyword>
<name>A0ABC9Y9J5_GRUJA</name>
<dbReference type="Proteomes" id="UP001623348">
    <property type="component" value="Unassembled WGS sequence"/>
</dbReference>
<gene>
    <name evidence="1" type="ORF">GRJ2_003137600</name>
</gene>
<organism evidence="1 2">
    <name type="scientific">Grus japonensis</name>
    <name type="common">Japanese crane</name>
    <name type="synonym">Red-crowned crane</name>
    <dbReference type="NCBI Taxonomy" id="30415"/>
    <lineage>
        <taxon>Eukaryota</taxon>
        <taxon>Metazoa</taxon>
        <taxon>Chordata</taxon>
        <taxon>Craniata</taxon>
        <taxon>Vertebrata</taxon>
        <taxon>Euteleostomi</taxon>
        <taxon>Archelosauria</taxon>
        <taxon>Archosauria</taxon>
        <taxon>Dinosauria</taxon>
        <taxon>Saurischia</taxon>
        <taxon>Theropoda</taxon>
        <taxon>Coelurosauria</taxon>
        <taxon>Aves</taxon>
        <taxon>Neognathae</taxon>
        <taxon>Neoaves</taxon>
        <taxon>Gruiformes</taxon>
        <taxon>Gruidae</taxon>
        <taxon>Grus</taxon>
    </lineage>
</organism>
<evidence type="ECO:0000313" key="2">
    <source>
        <dbReference type="Proteomes" id="UP001623348"/>
    </source>
</evidence>